<dbReference type="OrthoDB" id="9799672at2"/>
<dbReference type="AlphaFoldDB" id="D6Z8N9"/>
<dbReference type="EMBL" id="CP001958">
    <property type="protein sequence ID" value="ADG98319.1"/>
    <property type="molecule type" value="Genomic_DNA"/>
</dbReference>
<gene>
    <name evidence="4" type="ordered locus">Srot_1859</name>
</gene>
<dbReference type="GO" id="GO:0008171">
    <property type="term" value="F:O-methyltransferase activity"/>
    <property type="evidence" value="ECO:0007669"/>
    <property type="project" value="InterPro"/>
</dbReference>
<keyword evidence="1 4" id="KW-0489">Methyltransferase</keyword>
<accession>D6Z8N9</accession>
<keyword evidence="3" id="KW-0949">S-adenosyl-L-methionine</keyword>
<reference evidence="4 5" key="1">
    <citation type="journal article" date="2010" name="Stand. Genomic Sci.">
        <title>Complete genome sequence of Segniliparus rotundus type strain (CDC 1076).</title>
        <authorList>
            <person name="Sikorski J."/>
            <person name="Lapidus A."/>
            <person name="Copeland A."/>
            <person name="Misra M."/>
            <person name="Glavina Del Rio T."/>
            <person name="Nolan M."/>
            <person name="Lucas S."/>
            <person name="Chen F."/>
            <person name="Tice H."/>
            <person name="Cheng J.F."/>
            <person name="Jando M."/>
            <person name="Schneider S."/>
            <person name="Bruce D."/>
            <person name="Goodwin L."/>
            <person name="Pitluck S."/>
            <person name="Liolios K."/>
            <person name="Mikhailova N."/>
            <person name="Pati A."/>
            <person name="Ivanova N."/>
            <person name="Mavromatis K."/>
            <person name="Chen A."/>
            <person name="Palaniappan K."/>
            <person name="Chertkov O."/>
            <person name="Land M."/>
            <person name="Hauser L."/>
            <person name="Chang Y.J."/>
            <person name="Jeffries C.D."/>
            <person name="Brettin T."/>
            <person name="Detter J.C."/>
            <person name="Han C."/>
            <person name="Rohde M."/>
            <person name="Goker M."/>
            <person name="Bristow J."/>
            <person name="Eisen J.A."/>
            <person name="Markowitz V."/>
            <person name="Hugenholtz P."/>
            <person name="Kyrpides N.C."/>
            <person name="Klenk H.P."/>
        </authorList>
    </citation>
    <scope>NUCLEOTIDE SEQUENCE [LARGE SCALE GENOMIC DNA]</scope>
    <source>
        <strain evidence="5">ATCC BAA-972 / CDC 1076 / CIP 108378 / DSM 44985 / JCM 13578</strain>
    </source>
</reference>
<evidence type="ECO:0000256" key="2">
    <source>
        <dbReference type="ARBA" id="ARBA00022679"/>
    </source>
</evidence>
<dbReference type="SUPFAM" id="SSF53335">
    <property type="entry name" value="S-adenosyl-L-methionine-dependent methyltransferases"/>
    <property type="match status" value="1"/>
</dbReference>
<evidence type="ECO:0000256" key="3">
    <source>
        <dbReference type="ARBA" id="ARBA00022691"/>
    </source>
</evidence>
<dbReference type="KEGG" id="srt:Srot_1859"/>
<dbReference type="PANTHER" id="PTHR10509:SF14">
    <property type="entry name" value="CAFFEOYL-COA O-METHYLTRANSFERASE 3-RELATED"/>
    <property type="match status" value="1"/>
</dbReference>
<dbReference type="PROSITE" id="PS51682">
    <property type="entry name" value="SAM_OMT_I"/>
    <property type="match status" value="1"/>
</dbReference>
<dbReference type="InterPro" id="IPR029063">
    <property type="entry name" value="SAM-dependent_MTases_sf"/>
</dbReference>
<evidence type="ECO:0000256" key="1">
    <source>
        <dbReference type="ARBA" id="ARBA00022603"/>
    </source>
</evidence>
<evidence type="ECO:0000313" key="5">
    <source>
        <dbReference type="Proteomes" id="UP000002247"/>
    </source>
</evidence>
<dbReference type="InterPro" id="IPR002935">
    <property type="entry name" value="SAM_O-MeTrfase"/>
</dbReference>
<dbReference type="eggNOG" id="COG4122">
    <property type="taxonomic scope" value="Bacteria"/>
</dbReference>
<proteinExistence type="predicted"/>
<dbReference type="InterPro" id="IPR050362">
    <property type="entry name" value="Cation-dep_OMT"/>
</dbReference>
<protein>
    <submittedName>
        <fullName evidence="4">O-methyltransferase family 3</fullName>
    </submittedName>
</protein>
<dbReference type="STRING" id="640132.Srot_1859"/>
<organism evidence="4 5">
    <name type="scientific">Segniliparus rotundus (strain ATCC BAA-972 / CDC 1076 / CIP 108378 / DSM 44985 / JCM 13578)</name>
    <dbReference type="NCBI Taxonomy" id="640132"/>
    <lineage>
        <taxon>Bacteria</taxon>
        <taxon>Bacillati</taxon>
        <taxon>Actinomycetota</taxon>
        <taxon>Actinomycetes</taxon>
        <taxon>Mycobacteriales</taxon>
        <taxon>Segniliparaceae</taxon>
        <taxon>Segniliparus</taxon>
    </lineage>
</organism>
<dbReference type="Gene3D" id="3.40.50.150">
    <property type="entry name" value="Vaccinia Virus protein VP39"/>
    <property type="match status" value="1"/>
</dbReference>
<name>D6Z8N9_SEGRD</name>
<dbReference type="RefSeq" id="WP_013138772.1">
    <property type="nucleotide sequence ID" value="NC_014168.1"/>
</dbReference>
<keyword evidence="2 4" id="KW-0808">Transferase</keyword>
<dbReference type="GO" id="GO:0008757">
    <property type="term" value="F:S-adenosylmethionine-dependent methyltransferase activity"/>
    <property type="evidence" value="ECO:0007669"/>
    <property type="project" value="TreeGrafter"/>
</dbReference>
<dbReference type="GO" id="GO:0032259">
    <property type="term" value="P:methylation"/>
    <property type="evidence" value="ECO:0007669"/>
    <property type="project" value="UniProtKB-KW"/>
</dbReference>
<dbReference type="PANTHER" id="PTHR10509">
    <property type="entry name" value="O-METHYLTRANSFERASE-RELATED"/>
    <property type="match status" value="1"/>
</dbReference>
<keyword evidence="5" id="KW-1185">Reference proteome</keyword>
<dbReference type="Pfam" id="PF01596">
    <property type="entry name" value="Methyltransf_3"/>
    <property type="match status" value="1"/>
</dbReference>
<dbReference type="Proteomes" id="UP000002247">
    <property type="component" value="Chromosome"/>
</dbReference>
<sequence length="232" mass="24891">MTRAFHPDPSWVAVDEWLSQTLLSATEEDTDSIYRRNKAGGLPPIDVVPNAGKFLCLLAKIAGARRVLEIGTLGGYSSTWFAKALPPDGKVVTLEINPHYAEVARENHVLAGVADLVEIVVGPAMDSLLAFKAEGVQPFDLVFVDADKRNNANYVRLSVDLAHPGTVIVVDNVVRAGALIDPNALDPEHGDADTRGTREVLELLGSHPKLEATALQLVSSKGWDGMAIAVVR</sequence>
<dbReference type="CDD" id="cd02440">
    <property type="entry name" value="AdoMet_MTases"/>
    <property type="match status" value="1"/>
</dbReference>
<evidence type="ECO:0000313" key="4">
    <source>
        <dbReference type="EMBL" id="ADG98319.1"/>
    </source>
</evidence>
<dbReference type="HOGENOM" id="CLU_067676_8_0_11"/>